<dbReference type="Pfam" id="PF13495">
    <property type="entry name" value="Phage_int_SAM_4"/>
    <property type="match status" value="1"/>
</dbReference>
<reference evidence="8 9" key="1">
    <citation type="submission" date="2014-07" db="EMBL/GenBank/DDBJ databases">
        <authorList>
            <person name="Urmite Genomes Urmite Genomes"/>
        </authorList>
    </citation>
    <scope>NUCLEOTIDE SEQUENCE [LARGE SCALE GENOMIC DNA]</scope>
    <source>
        <strain evidence="8 9">20_BN</strain>
    </source>
</reference>
<dbReference type="PROSITE" id="PS51898">
    <property type="entry name" value="TYR_RECOMBINASE"/>
    <property type="match status" value="1"/>
</dbReference>
<dbReference type="STRING" id="1499686.BN1079_02455"/>
<evidence type="ECO:0000256" key="5">
    <source>
        <dbReference type="PROSITE-ProRule" id="PRU01248"/>
    </source>
</evidence>
<dbReference type="GO" id="GO:0006310">
    <property type="term" value="P:DNA recombination"/>
    <property type="evidence" value="ECO:0007669"/>
    <property type="project" value="UniProtKB-KW"/>
</dbReference>
<evidence type="ECO:0000256" key="3">
    <source>
        <dbReference type="ARBA" id="ARBA00023125"/>
    </source>
</evidence>
<dbReference type="NCBIfam" id="TIGR02249">
    <property type="entry name" value="integrase_gron"/>
    <property type="match status" value="1"/>
</dbReference>
<dbReference type="InterPro" id="IPR004107">
    <property type="entry name" value="Integrase_SAM-like_N"/>
</dbReference>
<evidence type="ECO:0000259" key="7">
    <source>
        <dbReference type="PROSITE" id="PS51900"/>
    </source>
</evidence>
<protein>
    <submittedName>
        <fullName evidence="8">Integron integrase</fullName>
    </submittedName>
</protein>
<dbReference type="PANTHER" id="PTHR30349">
    <property type="entry name" value="PHAGE INTEGRASE-RELATED"/>
    <property type="match status" value="1"/>
</dbReference>
<dbReference type="InterPro" id="IPR050090">
    <property type="entry name" value="Tyrosine_recombinase_XerCD"/>
</dbReference>
<dbReference type="SUPFAM" id="SSF56349">
    <property type="entry name" value="DNA breaking-rejoining enzymes"/>
    <property type="match status" value="1"/>
</dbReference>
<dbReference type="Pfam" id="PF00589">
    <property type="entry name" value="Phage_integrase"/>
    <property type="match status" value="1"/>
</dbReference>
<keyword evidence="2" id="KW-0229">DNA integration</keyword>
<evidence type="ECO:0000256" key="4">
    <source>
        <dbReference type="ARBA" id="ARBA00023172"/>
    </source>
</evidence>
<dbReference type="OrthoDB" id="9801717at2"/>
<keyword evidence="3 5" id="KW-0238">DNA-binding</keyword>
<dbReference type="Gene3D" id="1.10.150.130">
    <property type="match status" value="1"/>
</dbReference>
<dbReference type="Gene3D" id="1.10.443.10">
    <property type="entry name" value="Intergrase catalytic core"/>
    <property type="match status" value="1"/>
</dbReference>
<evidence type="ECO:0000259" key="6">
    <source>
        <dbReference type="PROSITE" id="PS51898"/>
    </source>
</evidence>
<dbReference type="PANTHER" id="PTHR30349:SF64">
    <property type="entry name" value="PROPHAGE INTEGRASE INTD-RELATED"/>
    <property type="match status" value="1"/>
</dbReference>
<feature type="domain" description="Core-binding (CB)" evidence="7">
    <location>
        <begin position="5"/>
        <end position="88"/>
    </location>
</feature>
<comment type="similarity">
    <text evidence="1">Belongs to the 'phage' integrase family.</text>
</comment>
<dbReference type="InterPro" id="IPR002104">
    <property type="entry name" value="Integrase_catalytic"/>
</dbReference>
<gene>
    <name evidence="8" type="ORF">BN1079_02455</name>
</gene>
<dbReference type="InterPro" id="IPR011946">
    <property type="entry name" value="Integrase_integron-type"/>
</dbReference>
<dbReference type="PROSITE" id="PS51900">
    <property type="entry name" value="CB"/>
    <property type="match status" value="1"/>
</dbReference>
<sequence>MNSQPPKPRLQEQFHALMRAHHYSIRTEKSYWYWIRFYLRFHQMRHPLELGPFEVNQFLSWLASERQVAAATQNLALNAIVFLYARVLERPLGDIGKTIRAKRPPRLPVVLSHQEAMAIIGQLAAPYDLLASLMYGAGLRVVEASRLRVKDIDFDKQLIIVRDGKGGKDRTTLLPASLIAPLTERIALIRGRLQVREPFYQVPVTVPFALKRKYPSASGSLQWQWLFPSAGVCLDADGDPVRHHVHVTSIQRAVKQAVQACGLGKPASSHTFRHTFATELLRRGSDIRTVQTLLGHADVRTTQIYTHVLGQAFAGVRSPLG</sequence>
<dbReference type="GO" id="GO:0003677">
    <property type="term" value="F:DNA binding"/>
    <property type="evidence" value="ECO:0007669"/>
    <property type="project" value="UniProtKB-UniRule"/>
</dbReference>
<evidence type="ECO:0000313" key="9">
    <source>
        <dbReference type="Proteomes" id="UP000053902"/>
    </source>
</evidence>
<dbReference type="InterPro" id="IPR010998">
    <property type="entry name" value="Integrase_recombinase_N"/>
</dbReference>
<organism evidence="8 9">
    <name type="scientific">Pseudomonas saudiphocaensis</name>
    <dbReference type="NCBI Taxonomy" id="1499686"/>
    <lineage>
        <taxon>Bacteria</taxon>
        <taxon>Pseudomonadati</taxon>
        <taxon>Pseudomonadota</taxon>
        <taxon>Gammaproteobacteria</taxon>
        <taxon>Pseudomonadales</taxon>
        <taxon>Pseudomonadaceae</taxon>
        <taxon>Pseudomonas</taxon>
    </lineage>
</organism>
<feature type="domain" description="Tyr recombinase" evidence="6">
    <location>
        <begin position="106"/>
        <end position="318"/>
    </location>
</feature>
<dbReference type="GO" id="GO:0015074">
    <property type="term" value="P:DNA integration"/>
    <property type="evidence" value="ECO:0007669"/>
    <property type="project" value="UniProtKB-KW"/>
</dbReference>
<dbReference type="Proteomes" id="UP000053902">
    <property type="component" value="Unassembled WGS sequence"/>
</dbReference>
<evidence type="ECO:0000313" key="8">
    <source>
        <dbReference type="EMBL" id="CDZ95123.1"/>
    </source>
</evidence>
<dbReference type="AlphaFoldDB" id="A0A078LRK2"/>
<dbReference type="HOGENOM" id="CLU_027562_37_0_6"/>
<evidence type="ECO:0000256" key="1">
    <source>
        <dbReference type="ARBA" id="ARBA00008857"/>
    </source>
</evidence>
<dbReference type="InterPro" id="IPR044068">
    <property type="entry name" value="CB"/>
</dbReference>
<dbReference type="InterPro" id="IPR011010">
    <property type="entry name" value="DNA_brk_join_enz"/>
</dbReference>
<dbReference type="eggNOG" id="COG4974">
    <property type="taxonomic scope" value="Bacteria"/>
</dbReference>
<dbReference type="InterPro" id="IPR013762">
    <property type="entry name" value="Integrase-like_cat_sf"/>
</dbReference>
<evidence type="ECO:0000256" key="2">
    <source>
        <dbReference type="ARBA" id="ARBA00022908"/>
    </source>
</evidence>
<keyword evidence="4" id="KW-0233">DNA recombination</keyword>
<name>A0A078LRK2_9PSED</name>
<keyword evidence="9" id="KW-1185">Reference proteome</keyword>
<dbReference type="EMBL" id="CCSF01000001">
    <property type="protein sequence ID" value="CDZ95123.1"/>
    <property type="molecule type" value="Genomic_DNA"/>
</dbReference>
<proteinExistence type="inferred from homology"/>
<accession>A0A078LRK2</accession>
<dbReference type="RefSeq" id="WP_037024651.1">
    <property type="nucleotide sequence ID" value="NZ_CCSF01000001.1"/>
</dbReference>